<dbReference type="AlphaFoldDB" id="A0A644VZ10"/>
<gene>
    <name evidence="7" type="ORF">SDC9_42897</name>
</gene>
<feature type="transmembrane region" description="Helical" evidence="5">
    <location>
        <begin position="130"/>
        <end position="148"/>
    </location>
</feature>
<dbReference type="Pfam" id="PF07291">
    <property type="entry name" value="MauE"/>
    <property type="match status" value="1"/>
</dbReference>
<evidence type="ECO:0000256" key="2">
    <source>
        <dbReference type="ARBA" id="ARBA00022692"/>
    </source>
</evidence>
<keyword evidence="2 5" id="KW-0812">Transmembrane</keyword>
<comment type="subcellular location">
    <subcellularLocation>
        <location evidence="1">Membrane</location>
        <topology evidence="1">Multi-pass membrane protein</topology>
    </subcellularLocation>
</comment>
<evidence type="ECO:0000256" key="5">
    <source>
        <dbReference type="SAM" id="Phobius"/>
    </source>
</evidence>
<keyword evidence="4 5" id="KW-0472">Membrane</keyword>
<dbReference type="InterPro" id="IPR009908">
    <property type="entry name" value="Methylamine_util_MauE"/>
</dbReference>
<dbReference type="EMBL" id="VSSQ01000522">
    <property type="protein sequence ID" value="MPL96715.1"/>
    <property type="molecule type" value="Genomic_DNA"/>
</dbReference>
<evidence type="ECO:0000256" key="1">
    <source>
        <dbReference type="ARBA" id="ARBA00004141"/>
    </source>
</evidence>
<proteinExistence type="predicted"/>
<dbReference type="GO" id="GO:0030416">
    <property type="term" value="P:methylamine metabolic process"/>
    <property type="evidence" value="ECO:0007669"/>
    <property type="project" value="InterPro"/>
</dbReference>
<comment type="caution">
    <text evidence="7">The sequence shown here is derived from an EMBL/GenBank/DDBJ whole genome shotgun (WGS) entry which is preliminary data.</text>
</comment>
<evidence type="ECO:0000256" key="3">
    <source>
        <dbReference type="ARBA" id="ARBA00022989"/>
    </source>
</evidence>
<feature type="transmembrane region" description="Helical" evidence="5">
    <location>
        <begin position="89"/>
        <end position="110"/>
    </location>
</feature>
<organism evidence="7">
    <name type="scientific">bioreactor metagenome</name>
    <dbReference type="NCBI Taxonomy" id="1076179"/>
    <lineage>
        <taxon>unclassified sequences</taxon>
        <taxon>metagenomes</taxon>
        <taxon>ecological metagenomes</taxon>
    </lineage>
</organism>
<sequence>MTSGSGKLLGMLPVLLHANRLLIGLVFVFSGFVKAVDPLGTVYKIEDYLTAFDGIWGGLTFLAFPAAFLLIAVELLIGLNLVFQVKFKLSSWLAFAFMLVMTPLTLYIALYNPVTDCGCFGDALKVSNWMTFYKNVFFFILTLLLLVFQNKYNKIFLPNVEWGFITVFVVASFGFMVYNLTHLPVLDFRPYKIGVNIPDEMKVPDDAPGDVYEYKFVYEKDGARKIFSIDQLPDSSWTFVSQETKLVSEGYKPPIHDLVILTADFEDVTEEVLNYEGTSYLIVMYDLQKTSERGIEKVKAFVTNKLKEHPEVKVYALTASSSHDIQEFKTKYGLTFPFYKTDPITLKTMIRANPGVMKLVGGTVKGKWNGMRL</sequence>
<dbReference type="GO" id="GO:0016020">
    <property type="term" value="C:membrane"/>
    <property type="evidence" value="ECO:0007669"/>
    <property type="project" value="UniProtKB-SubCell"/>
</dbReference>
<evidence type="ECO:0000313" key="7">
    <source>
        <dbReference type="EMBL" id="MPL96715.1"/>
    </source>
</evidence>
<keyword evidence="3 5" id="KW-1133">Transmembrane helix</keyword>
<evidence type="ECO:0000259" key="6">
    <source>
        <dbReference type="Pfam" id="PF07291"/>
    </source>
</evidence>
<feature type="transmembrane region" description="Helical" evidence="5">
    <location>
        <begin position="55"/>
        <end position="77"/>
    </location>
</feature>
<reference evidence="7" key="1">
    <citation type="submission" date="2019-08" db="EMBL/GenBank/DDBJ databases">
        <authorList>
            <person name="Kucharzyk K."/>
            <person name="Murdoch R.W."/>
            <person name="Higgins S."/>
            <person name="Loffler F."/>
        </authorList>
    </citation>
    <scope>NUCLEOTIDE SEQUENCE</scope>
</reference>
<evidence type="ECO:0000256" key="4">
    <source>
        <dbReference type="ARBA" id="ARBA00023136"/>
    </source>
</evidence>
<protein>
    <recommendedName>
        <fullName evidence="6">Methylamine utilisation protein MauE domain-containing protein</fullName>
    </recommendedName>
</protein>
<feature type="transmembrane region" description="Helical" evidence="5">
    <location>
        <begin position="160"/>
        <end position="180"/>
    </location>
</feature>
<name>A0A644VZ10_9ZZZZ</name>
<dbReference type="NCBIfam" id="NF045576">
    <property type="entry name" value="BT_3928_fam"/>
    <property type="match status" value="1"/>
</dbReference>
<accession>A0A644VZ10</accession>
<feature type="transmembrane region" description="Helical" evidence="5">
    <location>
        <begin position="12"/>
        <end position="35"/>
    </location>
</feature>
<feature type="domain" description="Methylamine utilisation protein MauE" evidence="6">
    <location>
        <begin position="15"/>
        <end position="147"/>
    </location>
</feature>